<sequence>MKDRKEHLRSSAQYNYDRTYFEENFISYELLCRGYVRDIDTILRLRIDNDVIFPTKDNSGNMDEYRIDHSKHIGKFIRCGALSPKYNYDRIYKDFYEYKFMTKIKKIKDVYGRNVIGCFQERRKIVHSEQDLYGTYECITEPTSDKIKSSTFIILPGKQTYSNSTLKRPLNDKLFYSCNLYDEKYFHIYEMHVKFPNKEPIIYTLFGRENLDFKIIENHYIRYTPNPKTIESENAEVTCYYNLNGTDGSIIKYHYEHH</sequence>
<evidence type="ECO:0000313" key="1">
    <source>
        <dbReference type="Proteomes" id="UP000038045"/>
    </source>
</evidence>
<dbReference type="WBParaSite" id="PTRK_0000589300.1">
    <property type="protein sequence ID" value="PTRK_0000589300.1"/>
    <property type="gene ID" value="PTRK_0000589300"/>
</dbReference>
<dbReference type="AlphaFoldDB" id="A0A0N4ZE59"/>
<protein>
    <submittedName>
        <fullName evidence="2">6-cysteine protein</fullName>
    </submittedName>
</protein>
<name>A0A0N4ZE59_PARTI</name>
<proteinExistence type="predicted"/>
<keyword evidence="1" id="KW-1185">Reference proteome</keyword>
<evidence type="ECO:0000313" key="2">
    <source>
        <dbReference type="WBParaSite" id="PTRK_0000589300.1"/>
    </source>
</evidence>
<dbReference type="Proteomes" id="UP000038045">
    <property type="component" value="Unplaced"/>
</dbReference>
<accession>A0A0N4ZE59</accession>
<organism evidence="1 2">
    <name type="scientific">Parastrongyloides trichosuri</name>
    <name type="common">Possum-specific nematode worm</name>
    <dbReference type="NCBI Taxonomy" id="131310"/>
    <lineage>
        <taxon>Eukaryota</taxon>
        <taxon>Metazoa</taxon>
        <taxon>Ecdysozoa</taxon>
        <taxon>Nematoda</taxon>
        <taxon>Chromadorea</taxon>
        <taxon>Rhabditida</taxon>
        <taxon>Tylenchina</taxon>
        <taxon>Panagrolaimomorpha</taxon>
        <taxon>Strongyloidoidea</taxon>
        <taxon>Strongyloididae</taxon>
        <taxon>Parastrongyloides</taxon>
    </lineage>
</organism>
<reference evidence="2" key="1">
    <citation type="submission" date="2017-02" db="UniProtKB">
        <authorList>
            <consortium name="WormBaseParasite"/>
        </authorList>
    </citation>
    <scope>IDENTIFICATION</scope>
</reference>